<evidence type="ECO:0000313" key="2">
    <source>
        <dbReference type="EMBL" id="KAK2952826.1"/>
    </source>
</evidence>
<sequence length="127" mass="15013">MTRPYSQGALVGNWFEDYSQTNRQMGTLTSLPGFRTTYQEQTAQIAQQNYSATDRNFIHEPPPPPLPQSEMRDAYRPPTQQKTREFRSTKIMNKNKFDIDAYRARWTQGKTGETQDQKEYRNFYETN</sequence>
<dbReference type="Proteomes" id="UP001281761">
    <property type="component" value="Unassembled WGS sequence"/>
</dbReference>
<proteinExistence type="predicted"/>
<reference evidence="2 3" key="1">
    <citation type="journal article" date="2022" name="bioRxiv">
        <title>Genomics of Preaxostyla Flagellates Illuminates Evolutionary Transitions and the Path Towards Mitochondrial Loss.</title>
        <authorList>
            <person name="Novak L.V.F."/>
            <person name="Treitli S.C."/>
            <person name="Pyrih J."/>
            <person name="Halakuc P."/>
            <person name="Pipaliya S.V."/>
            <person name="Vacek V."/>
            <person name="Brzon O."/>
            <person name="Soukal P."/>
            <person name="Eme L."/>
            <person name="Dacks J.B."/>
            <person name="Karnkowska A."/>
            <person name="Elias M."/>
            <person name="Hampl V."/>
        </authorList>
    </citation>
    <scope>NUCLEOTIDE SEQUENCE [LARGE SCALE GENOMIC DNA]</scope>
    <source>
        <strain evidence="2">NAU3</strain>
        <tissue evidence="2">Gut</tissue>
    </source>
</reference>
<keyword evidence="3" id="KW-1185">Reference proteome</keyword>
<dbReference type="EMBL" id="JARBJD010000099">
    <property type="protein sequence ID" value="KAK2952826.1"/>
    <property type="molecule type" value="Genomic_DNA"/>
</dbReference>
<accession>A0ABQ9XR50</accession>
<evidence type="ECO:0000313" key="3">
    <source>
        <dbReference type="Proteomes" id="UP001281761"/>
    </source>
</evidence>
<organism evidence="2 3">
    <name type="scientific">Blattamonas nauphoetae</name>
    <dbReference type="NCBI Taxonomy" id="2049346"/>
    <lineage>
        <taxon>Eukaryota</taxon>
        <taxon>Metamonada</taxon>
        <taxon>Preaxostyla</taxon>
        <taxon>Oxymonadida</taxon>
        <taxon>Blattamonas</taxon>
    </lineage>
</organism>
<name>A0ABQ9XR50_9EUKA</name>
<evidence type="ECO:0000256" key="1">
    <source>
        <dbReference type="SAM" id="MobiDB-lite"/>
    </source>
</evidence>
<gene>
    <name evidence="2" type="ORF">BLNAU_12294</name>
</gene>
<feature type="region of interest" description="Disordered" evidence="1">
    <location>
        <begin position="53"/>
        <end position="83"/>
    </location>
</feature>
<comment type="caution">
    <text evidence="2">The sequence shown here is derived from an EMBL/GenBank/DDBJ whole genome shotgun (WGS) entry which is preliminary data.</text>
</comment>
<protein>
    <submittedName>
        <fullName evidence="2">Uncharacterized protein</fullName>
    </submittedName>
</protein>
<feature type="region of interest" description="Disordered" evidence="1">
    <location>
        <begin position="108"/>
        <end position="127"/>
    </location>
</feature>
<feature type="compositionally biased region" description="Basic and acidic residues" evidence="1">
    <location>
        <begin position="113"/>
        <end position="127"/>
    </location>
</feature>